<accession>A0A8S3XQV0</accession>
<organism evidence="2 3">
    <name type="scientific">Parnassius apollo</name>
    <name type="common">Apollo butterfly</name>
    <name type="synonym">Papilio apollo</name>
    <dbReference type="NCBI Taxonomy" id="110799"/>
    <lineage>
        <taxon>Eukaryota</taxon>
        <taxon>Metazoa</taxon>
        <taxon>Ecdysozoa</taxon>
        <taxon>Arthropoda</taxon>
        <taxon>Hexapoda</taxon>
        <taxon>Insecta</taxon>
        <taxon>Pterygota</taxon>
        <taxon>Neoptera</taxon>
        <taxon>Endopterygota</taxon>
        <taxon>Lepidoptera</taxon>
        <taxon>Glossata</taxon>
        <taxon>Ditrysia</taxon>
        <taxon>Papilionoidea</taxon>
        <taxon>Papilionidae</taxon>
        <taxon>Parnassiinae</taxon>
        <taxon>Parnassini</taxon>
        <taxon>Parnassius</taxon>
        <taxon>Parnassius</taxon>
    </lineage>
</organism>
<dbReference type="PANTHER" id="PTHR46599">
    <property type="entry name" value="PIGGYBAC TRANSPOSABLE ELEMENT-DERIVED PROTEIN 4"/>
    <property type="match status" value="1"/>
</dbReference>
<dbReference type="EMBL" id="CAJQZP010001262">
    <property type="protein sequence ID" value="CAG5034096.1"/>
    <property type="molecule type" value="Genomic_DNA"/>
</dbReference>
<sequence>MNEYFHKGHCLVMDNFYNSVTLTRFLKEQCGTDVLGTLNRRRKDTPPDIKALVERRIKKDEIVARHCSKITVLSWKDVKLVSMISTYHNADTAPGQRAGVACNKPLVVHSYNKYMGGVDLKDQKLSMYLLERKRDLKWYVKDFIRLLNISILNTFIIYRSNSQDHSRKLTHREYRYALAKALSRRHILTTRIRPAIQLSRGERLDGIEHFPEHEEIDDRISKGRVRYERGRCVRCPALANKKRTESNVKCSKCRVLLCIGKCWRDYHTQEMLST</sequence>
<comment type="caution">
    <text evidence="2">The sequence shown here is derived from an EMBL/GenBank/DDBJ whole genome shotgun (WGS) entry which is preliminary data.</text>
</comment>
<reference evidence="2" key="1">
    <citation type="submission" date="2021-04" db="EMBL/GenBank/DDBJ databases">
        <authorList>
            <person name="Tunstrom K."/>
        </authorList>
    </citation>
    <scope>NUCLEOTIDE SEQUENCE</scope>
</reference>
<proteinExistence type="predicted"/>
<dbReference type="PANTHER" id="PTHR46599:SF3">
    <property type="entry name" value="PIGGYBAC TRANSPOSABLE ELEMENT-DERIVED PROTEIN 4"/>
    <property type="match status" value="1"/>
</dbReference>
<dbReference type="OrthoDB" id="75807at2759"/>
<dbReference type="Pfam" id="PF13843">
    <property type="entry name" value="DDE_Tnp_1_7"/>
    <property type="match status" value="1"/>
</dbReference>
<gene>
    <name evidence="2" type="ORF">PAPOLLO_LOCUS20265</name>
</gene>
<name>A0A8S3XQV0_PARAO</name>
<dbReference type="AlphaFoldDB" id="A0A8S3XQV0"/>
<feature type="domain" description="PiggyBac transposable element-derived protein" evidence="1">
    <location>
        <begin position="3"/>
        <end position="155"/>
    </location>
</feature>
<protein>
    <submittedName>
        <fullName evidence="2">(apollo) hypothetical protein</fullName>
    </submittedName>
</protein>
<keyword evidence="3" id="KW-1185">Reference proteome</keyword>
<dbReference type="Proteomes" id="UP000691718">
    <property type="component" value="Unassembled WGS sequence"/>
</dbReference>
<dbReference type="InterPro" id="IPR029526">
    <property type="entry name" value="PGBD"/>
</dbReference>
<evidence type="ECO:0000313" key="3">
    <source>
        <dbReference type="Proteomes" id="UP000691718"/>
    </source>
</evidence>
<evidence type="ECO:0000259" key="1">
    <source>
        <dbReference type="Pfam" id="PF13843"/>
    </source>
</evidence>
<evidence type="ECO:0000313" key="2">
    <source>
        <dbReference type="EMBL" id="CAG5034096.1"/>
    </source>
</evidence>